<dbReference type="AlphaFoldDB" id="A0A919S698"/>
<dbReference type="PROSITE" id="PS51257">
    <property type="entry name" value="PROKAR_LIPOPROTEIN"/>
    <property type="match status" value="1"/>
</dbReference>
<evidence type="ECO:0000256" key="1">
    <source>
        <dbReference type="SAM" id="MobiDB-lite"/>
    </source>
</evidence>
<feature type="domain" description="Thioredoxin" evidence="3">
    <location>
        <begin position="38"/>
        <end position="193"/>
    </location>
</feature>
<dbReference type="Proteomes" id="UP000681340">
    <property type="component" value="Unassembled WGS sequence"/>
</dbReference>
<dbReference type="Gene3D" id="3.40.30.10">
    <property type="entry name" value="Glutaredoxin"/>
    <property type="match status" value="1"/>
</dbReference>
<proteinExistence type="predicted"/>
<feature type="chain" id="PRO_5037939043" evidence="2">
    <location>
        <begin position="23"/>
        <end position="193"/>
    </location>
</feature>
<sequence length="193" mass="19983">MRKFCLSLAAAALVLTACGTGAEDPAGSPAPVTTTAEASAGAPSPDDSPTASGPAADVPALLKFTGTTLEGAAFDGTRLAGGPVVFWFWAPWCPKCQAEGPAVAKTAKKYGDKVRFVGIAGLDKNKDQMTKFVDRTGTSGLVQLDDRTGALYKHFKVTSQSSYLFVSPDGKTRSATGPLDEGQLSELIDQHTA</sequence>
<protein>
    <submittedName>
        <fullName evidence="4">Thiol:disulfide interchange protein</fullName>
    </submittedName>
</protein>
<evidence type="ECO:0000259" key="3">
    <source>
        <dbReference type="PROSITE" id="PS51352"/>
    </source>
</evidence>
<evidence type="ECO:0000313" key="4">
    <source>
        <dbReference type="EMBL" id="GIM66130.1"/>
    </source>
</evidence>
<feature type="signal peptide" evidence="2">
    <location>
        <begin position="1"/>
        <end position="22"/>
    </location>
</feature>
<evidence type="ECO:0000256" key="2">
    <source>
        <dbReference type="SAM" id="SignalP"/>
    </source>
</evidence>
<dbReference type="PROSITE" id="PS51352">
    <property type="entry name" value="THIOREDOXIN_2"/>
    <property type="match status" value="1"/>
</dbReference>
<dbReference type="InterPro" id="IPR013740">
    <property type="entry name" value="Redoxin"/>
</dbReference>
<dbReference type="GO" id="GO:0016491">
    <property type="term" value="F:oxidoreductase activity"/>
    <property type="evidence" value="ECO:0007669"/>
    <property type="project" value="InterPro"/>
</dbReference>
<keyword evidence="2" id="KW-0732">Signal</keyword>
<dbReference type="InterPro" id="IPR036249">
    <property type="entry name" value="Thioredoxin-like_sf"/>
</dbReference>
<dbReference type="PANTHER" id="PTHR42852:SF17">
    <property type="entry name" value="THIOREDOXIN-LIKE PROTEIN HI_1115"/>
    <property type="match status" value="1"/>
</dbReference>
<dbReference type="PANTHER" id="PTHR42852">
    <property type="entry name" value="THIOL:DISULFIDE INTERCHANGE PROTEIN DSBE"/>
    <property type="match status" value="1"/>
</dbReference>
<organism evidence="4 5">
    <name type="scientific">Actinoplanes auranticolor</name>
    <dbReference type="NCBI Taxonomy" id="47988"/>
    <lineage>
        <taxon>Bacteria</taxon>
        <taxon>Bacillati</taxon>
        <taxon>Actinomycetota</taxon>
        <taxon>Actinomycetes</taxon>
        <taxon>Micromonosporales</taxon>
        <taxon>Micromonosporaceae</taxon>
        <taxon>Actinoplanes</taxon>
    </lineage>
</organism>
<gene>
    <name evidence="4" type="primary">dsbF</name>
    <name evidence="4" type="ORF">Aau02nite_21800</name>
</gene>
<dbReference type="EMBL" id="BOQL01000018">
    <property type="protein sequence ID" value="GIM66130.1"/>
    <property type="molecule type" value="Genomic_DNA"/>
</dbReference>
<dbReference type="InterPro" id="IPR013766">
    <property type="entry name" value="Thioredoxin_domain"/>
</dbReference>
<evidence type="ECO:0000313" key="5">
    <source>
        <dbReference type="Proteomes" id="UP000681340"/>
    </source>
</evidence>
<reference evidence="4" key="1">
    <citation type="submission" date="2021-03" db="EMBL/GenBank/DDBJ databases">
        <title>Whole genome shotgun sequence of Actinoplanes auranticolor NBRC 12245.</title>
        <authorList>
            <person name="Komaki H."/>
            <person name="Tamura T."/>
        </authorList>
    </citation>
    <scope>NUCLEOTIDE SEQUENCE</scope>
    <source>
        <strain evidence="4">NBRC 12245</strain>
    </source>
</reference>
<comment type="caution">
    <text evidence="4">The sequence shown here is derived from an EMBL/GenBank/DDBJ whole genome shotgun (WGS) entry which is preliminary data.</text>
</comment>
<dbReference type="Pfam" id="PF08534">
    <property type="entry name" value="Redoxin"/>
    <property type="match status" value="1"/>
</dbReference>
<feature type="region of interest" description="Disordered" evidence="1">
    <location>
        <begin position="23"/>
        <end position="55"/>
    </location>
</feature>
<dbReference type="SUPFAM" id="SSF52833">
    <property type="entry name" value="Thioredoxin-like"/>
    <property type="match status" value="1"/>
</dbReference>
<name>A0A919S698_9ACTN</name>
<dbReference type="InterPro" id="IPR050553">
    <property type="entry name" value="Thioredoxin_ResA/DsbE_sf"/>
</dbReference>
<accession>A0A919S698</accession>
<keyword evidence="5" id="KW-1185">Reference proteome</keyword>